<comment type="subcellular location">
    <subcellularLocation>
        <location evidence="1">Endomembrane system</location>
        <topology evidence="1">Multi-pass membrane protein</topology>
    </subcellularLocation>
</comment>
<dbReference type="InterPro" id="IPR010652">
    <property type="entry name" value="DUF1232"/>
</dbReference>
<keyword evidence="8" id="KW-1185">Reference proteome</keyword>
<keyword evidence="2 5" id="KW-0812">Transmembrane</keyword>
<reference evidence="7 8" key="1">
    <citation type="submission" date="2018-06" db="EMBL/GenBank/DDBJ databases">
        <title>Genomic Encyclopedia of Type Strains, Phase IV (KMG-IV): sequencing the most valuable type-strain genomes for metagenomic binning, comparative biology and taxonomic classification.</title>
        <authorList>
            <person name="Goeker M."/>
        </authorList>
    </citation>
    <scope>NUCLEOTIDE SEQUENCE [LARGE SCALE GENOMIC DNA]</scope>
    <source>
        <strain evidence="7 8">DSM 22112</strain>
    </source>
</reference>
<keyword evidence="4 5" id="KW-0472">Membrane</keyword>
<evidence type="ECO:0000256" key="5">
    <source>
        <dbReference type="SAM" id="Phobius"/>
    </source>
</evidence>
<name>A0A366HZB3_9FIRM</name>
<evidence type="ECO:0000256" key="1">
    <source>
        <dbReference type="ARBA" id="ARBA00004127"/>
    </source>
</evidence>
<evidence type="ECO:0000256" key="2">
    <source>
        <dbReference type="ARBA" id="ARBA00022692"/>
    </source>
</evidence>
<feature type="transmembrane region" description="Helical" evidence="5">
    <location>
        <begin position="95"/>
        <end position="114"/>
    </location>
</feature>
<evidence type="ECO:0000313" key="8">
    <source>
        <dbReference type="Proteomes" id="UP000253490"/>
    </source>
</evidence>
<proteinExistence type="predicted"/>
<evidence type="ECO:0000256" key="4">
    <source>
        <dbReference type="ARBA" id="ARBA00023136"/>
    </source>
</evidence>
<gene>
    <name evidence="7" type="ORF">DES36_1245</name>
</gene>
<evidence type="ECO:0000259" key="6">
    <source>
        <dbReference type="Pfam" id="PF06803"/>
    </source>
</evidence>
<evidence type="ECO:0000256" key="3">
    <source>
        <dbReference type="ARBA" id="ARBA00022989"/>
    </source>
</evidence>
<sequence>MYFPCSHRGYNLLVKWGNCIMKEKTFNKEKALQLFEKFKLKAKKIIEDPRKVETILRQASETEKKAEGPFGRIMDDFRILTSLVRDWAKGDYKEIPTGSIIAIVAGILYFVSPIDLIPDFIVALGFLDDVFIISTVIKQIQTDLDCYKEWKRERIQ</sequence>
<dbReference type="Pfam" id="PF06803">
    <property type="entry name" value="DUF1232"/>
    <property type="match status" value="1"/>
</dbReference>
<dbReference type="Proteomes" id="UP000253490">
    <property type="component" value="Unassembled WGS sequence"/>
</dbReference>
<comment type="caution">
    <text evidence="7">The sequence shown here is derived from an EMBL/GenBank/DDBJ whole genome shotgun (WGS) entry which is preliminary data.</text>
</comment>
<protein>
    <submittedName>
        <fullName evidence="7">Uncharacterized membrane protein YkvA (DUF1232 family)</fullName>
    </submittedName>
</protein>
<organism evidence="7 8">
    <name type="scientific">Alkalibaculum bacchi</name>
    <dbReference type="NCBI Taxonomy" id="645887"/>
    <lineage>
        <taxon>Bacteria</taxon>
        <taxon>Bacillati</taxon>
        <taxon>Bacillota</taxon>
        <taxon>Clostridia</taxon>
        <taxon>Eubacteriales</taxon>
        <taxon>Eubacteriaceae</taxon>
        <taxon>Alkalibaculum</taxon>
    </lineage>
</organism>
<dbReference type="OrthoDB" id="9800202at2"/>
<dbReference type="GO" id="GO:0012505">
    <property type="term" value="C:endomembrane system"/>
    <property type="evidence" value="ECO:0007669"/>
    <property type="project" value="UniProtKB-SubCell"/>
</dbReference>
<dbReference type="EMBL" id="QNRX01000024">
    <property type="protein sequence ID" value="RBP58209.1"/>
    <property type="molecule type" value="Genomic_DNA"/>
</dbReference>
<dbReference type="AlphaFoldDB" id="A0A366HZB3"/>
<evidence type="ECO:0000313" key="7">
    <source>
        <dbReference type="EMBL" id="RBP58209.1"/>
    </source>
</evidence>
<feature type="domain" description="DUF1232" evidence="6">
    <location>
        <begin position="100"/>
        <end position="134"/>
    </location>
</feature>
<accession>A0A366HZB3</accession>
<keyword evidence="3 5" id="KW-1133">Transmembrane helix</keyword>